<evidence type="ECO:0000313" key="12">
    <source>
        <dbReference type="EMBL" id="KAF0769256.1"/>
    </source>
</evidence>
<dbReference type="InterPro" id="IPR018097">
    <property type="entry name" value="EGF_Ca-bd_CS"/>
</dbReference>
<accession>A0A6G0ZE38</accession>
<dbReference type="Proteomes" id="UP000478052">
    <property type="component" value="Unassembled WGS sequence"/>
</dbReference>
<dbReference type="GO" id="GO:0005576">
    <property type="term" value="C:extracellular region"/>
    <property type="evidence" value="ECO:0007669"/>
    <property type="project" value="UniProtKB-SubCell"/>
</dbReference>
<evidence type="ECO:0000256" key="2">
    <source>
        <dbReference type="ARBA" id="ARBA00022525"/>
    </source>
</evidence>
<protein>
    <submittedName>
        <fullName evidence="12">Fibulin-1-like</fullName>
    </submittedName>
</protein>
<feature type="signal peptide" evidence="10">
    <location>
        <begin position="1"/>
        <end position="21"/>
    </location>
</feature>
<dbReference type="SUPFAM" id="SSF57184">
    <property type="entry name" value="Growth factor receptor domain"/>
    <property type="match status" value="1"/>
</dbReference>
<dbReference type="SMART" id="SM00181">
    <property type="entry name" value="EGF"/>
    <property type="match status" value="2"/>
</dbReference>
<dbReference type="FunFam" id="2.10.25.10:FF:000038">
    <property type="entry name" value="Fibrillin 2"/>
    <property type="match status" value="1"/>
</dbReference>
<dbReference type="InterPro" id="IPR049883">
    <property type="entry name" value="NOTCH1_EGF-like"/>
</dbReference>
<dbReference type="PROSITE" id="PS01187">
    <property type="entry name" value="EGF_CA"/>
    <property type="match status" value="1"/>
</dbReference>
<gene>
    <name evidence="12" type="ORF">FWK35_00002105</name>
</gene>
<evidence type="ECO:0000256" key="6">
    <source>
        <dbReference type="ARBA" id="ARBA00023157"/>
    </source>
</evidence>
<evidence type="ECO:0000256" key="5">
    <source>
        <dbReference type="ARBA" id="ARBA00022737"/>
    </source>
</evidence>
<dbReference type="InterPro" id="IPR052080">
    <property type="entry name" value="vWF_C/EGF_Fibrillin"/>
</dbReference>
<dbReference type="PANTHER" id="PTHR47333">
    <property type="entry name" value="VON WILLEBRAND FACTOR C AND EGF DOMAIN-CONTAINING PROTEIN"/>
    <property type="match status" value="1"/>
</dbReference>
<name>A0A6G0ZE38_APHCR</name>
<evidence type="ECO:0000313" key="13">
    <source>
        <dbReference type="Proteomes" id="UP000478052"/>
    </source>
</evidence>
<reference evidence="12 13" key="1">
    <citation type="submission" date="2019-08" db="EMBL/GenBank/DDBJ databases">
        <title>Whole genome of Aphis craccivora.</title>
        <authorList>
            <person name="Voronova N.V."/>
            <person name="Shulinski R.S."/>
            <person name="Bandarenka Y.V."/>
            <person name="Zhorov D.G."/>
            <person name="Warner D."/>
        </authorList>
    </citation>
    <scope>NUCLEOTIDE SEQUENCE [LARGE SCALE GENOMIC DNA]</scope>
    <source>
        <strain evidence="12">180601</strain>
        <tissue evidence="12">Whole Body</tissue>
    </source>
</reference>
<comment type="subcellular location">
    <subcellularLocation>
        <location evidence="1">Secreted</location>
    </subcellularLocation>
</comment>
<feature type="region of interest" description="Disordered" evidence="9">
    <location>
        <begin position="412"/>
        <end position="433"/>
    </location>
</feature>
<dbReference type="Pfam" id="PF07645">
    <property type="entry name" value="EGF_CA"/>
    <property type="match status" value="3"/>
</dbReference>
<dbReference type="CDD" id="cd00054">
    <property type="entry name" value="EGF_CA"/>
    <property type="match status" value="2"/>
</dbReference>
<dbReference type="PROSITE" id="PS00010">
    <property type="entry name" value="ASX_HYDROXYL"/>
    <property type="match status" value="1"/>
</dbReference>
<evidence type="ECO:0000256" key="1">
    <source>
        <dbReference type="ARBA" id="ARBA00004613"/>
    </source>
</evidence>
<comment type="caution">
    <text evidence="12">The sequence shown here is derived from an EMBL/GenBank/DDBJ whole genome shotgun (WGS) entry which is preliminary data.</text>
</comment>
<dbReference type="PROSITE" id="PS50026">
    <property type="entry name" value="EGF_3"/>
    <property type="match status" value="1"/>
</dbReference>
<dbReference type="Gene3D" id="2.10.25.10">
    <property type="entry name" value="Laminin"/>
    <property type="match status" value="4"/>
</dbReference>
<feature type="compositionally biased region" description="Basic residues" evidence="9">
    <location>
        <begin position="424"/>
        <end position="433"/>
    </location>
</feature>
<evidence type="ECO:0000256" key="3">
    <source>
        <dbReference type="ARBA" id="ARBA00022536"/>
    </source>
</evidence>
<evidence type="ECO:0000256" key="7">
    <source>
        <dbReference type="ARBA" id="ARBA00023180"/>
    </source>
</evidence>
<dbReference type="InterPro" id="IPR000742">
    <property type="entry name" value="EGF"/>
</dbReference>
<keyword evidence="13" id="KW-1185">Reference proteome</keyword>
<evidence type="ECO:0000256" key="8">
    <source>
        <dbReference type="PROSITE-ProRule" id="PRU00076"/>
    </source>
</evidence>
<dbReference type="PANTHER" id="PTHR47333:SF4">
    <property type="entry name" value="EGF-LIKE DOMAIN-CONTAINING PROTEIN"/>
    <property type="match status" value="1"/>
</dbReference>
<dbReference type="AlphaFoldDB" id="A0A6G0ZE38"/>
<proteinExistence type="predicted"/>
<dbReference type="InterPro" id="IPR009030">
    <property type="entry name" value="Growth_fac_rcpt_cys_sf"/>
</dbReference>
<feature type="chain" id="PRO_5026268127" evidence="10">
    <location>
        <begin position="22"/>
        <end position="433"/>
    </location>
</feature>
<sequence>MKTIAAAALLVFTFFVDHSFSAGDLESTLNHCCNTGKTWSMEKKSCNITLSFPLFNINVEHNTMCLTMVGACCLQSLREIRCNEGKQVGLENGVCNEKTQIGKNQVDFMICCEICKIGVAVGSTKSICQSTPLFYDHQWGEVYQSCCSVASTKVKSISTEPKKNYVTPADVNPCTDGTHSCTSSEICITTPNGFECQPYLQPSMMSLVPEKLTMPKKKQICDPGYAYSLYEQKCKDIDECSQRPCDINEVCINSPGSYKCHCKSGYQLDKVTNACTDINECQLNLHTCQESQRCDNTAGSYQCIRFTGCGTGYTLDVESATCIDDDECALKTDTCSVLGPEWICRNTLGSFRCDKKRCVGPNCRVLQGSNNNTNQINRNSAKCLRGYEMDQNNKCIVEFGFQSSMEHQDATFTSTKKDNTNVRDHKHSFSSKW</sequence>
<keyword evidence="7" id="KW-0325">Glycoprotein</keyword>
<evidence type="ECO:0000256" key="4">
    <source>
        <dbReference type="ARBA" id="ARBA00022729"/>
    </source>
</evidence>
<keyword evidence="3 8" id="KW-0245">EGF-like domain</keyword>
<keyword evidence="6" id="KW-1015">Disulfide bond</keyword>
<dbReference type="InterPro" id="IPR000152">
    <property type="entry name" value="EGF-type_Asp/Asn_hydroxyl_site"/>
</dbReference>
<dbReference type="InterPro" id="IPR001881">
    <property type="entry name" value="EGF-like_Ca-bd_dom"/>
</dbReference>
<dbReference type="OrthoDB" id="10022113at2759"/>
<organism evidence="12 13">
    <name type="scientific">Aphis craccivora</name>
    <name type="common">Cowpea aphid</name>
    <dbReference type="NCBI Taxonomy" id="307492"/>
    <lineage>
        <taxon>Eukaryota</taxon>
        <taxon>Metazoa</taxon>
        <taxon>Ecdysozoa</taxon>
        <taxon>Arthropoda</taxon>
        <taxon>Hexapoda</taxon>
        <taxon>Insecta</taxon>
        <taxon>Pterygota</taxon>
        <taxon>Neoptera</taxon>
        <taxon>Paraneoptera</taxon>
        <taxon>Hemiptera</taxon>
        <taxon>Sternorrhyncha</taxon>
        <taxon>Aphidomorpha</taxon>
        <taxon>Aphidoidea</taxon>
        <taxon>Aphididae</taxon>
        <taxon>Aphidini</taxon>
        <taxon>Aphis</taxon>
        <taxon>Aphis</taxon>
    </lineage>
</organism>
<evidence type="ECO:0000256" key="9">
    <source>
        <dbReference type="SAM" id="MobiDB-lite"/>
    </source>
</evidence>
<dbReference type="SMART" id="SM00179">
    <property type="entry name" value="EGF_CA"/>
    <property type="match status" value="3"/>
</dbReference>
<feature type="domain" description="EGF-like" evidence="11">
    <location>
        <begin position="236"/>
        <end position="272"/>
    </location>
</feature>
<dbReference type="GO" id="GO:0005509">
    <property type="term" value="F:calcium ion binding"/>
    <property type="evidence" value="ECO:0007669"/>
    <property type="project" value="InterPro"/>
</dbReference>
<dbReference type="FunFam" id="2.10.25.10:FF:000139">
    <property type="entry name" value="Fibulin-1"/>
    <property type="match status" value="1"/>
</dbReference>
<dbReference type="EMBL" id="VUJU01000624">
    <property type="protein sequence ID" value="KAF0769256.1"/>
    <property type="molecule type" value="Genomic_DNA"/>
</dbReference>
<keyword evidence="2" id="KW-0964">Secreted</keyword>
<evidence type="ECO:0000256" key="10">
    <source>
        <dbReference type="SAM" id="SignalP"/>
    </source>
</evidence>
<comment type="caution">
    <text evidence="8">Lacks conserved residue(s) required for the propagation of feature annotation.</text>
</comment>
<evidence type="ECO:0000259" key="11">
    <source>
        <dbReference type="PROSITE" id="PS50026"/>
    </source>
</evidence>
<keyword evidence="5" id="KW-0677">Repeat</keyword>
<keyword evidence="4 10" id="KW-0732">Signal</keyword>